<dbReference type="InterPro" id="IPR000836">
    <property type="entry name" value="PRTase_dom"/>
</dbReference>
<comment type="pathway">
    <text evidence="3 16">Purine metabolism; IMP biosynthesis via salvage pathway; IMP from hypoxanthine: step 1/1.</text>
</comment>
<dbReference type="PANTHER" id="PTHR43340:SF6">
    <property type="entry name" value="HYPOXANTHINE-GUANINE PHOSPHORIBOSYLTRANSFERASE"/>
    <property type="match status" value="1"/>
</dbReference>
<evidence type="ECO:0000256" key="11">
    <source>
        <dbReference type="ARBA" id="ARBA00022741"/>
    </source>
</evidence>
<evidence type="ECO:0000256" key="10">
    <source>
        <dbReference type="ARBA" id="ARBA00022726"/>
    </source>
</evidence>
<evidence type="ECO:0000256" key="12">
    <source>
        <dbReference type="ARBA" id="ARBA00022842"/>
    </source>
</evidence>
<dbReference type="NCBIfam" id="TIGR01203">
    <property type="entry name" value="HGPRTase"/>
    <property type="match status" value="1"/>
</dbReference>
<comment type="catalytic activity">
    <reaction evidence="14">
        <text>GMP + diphosphate = guanine + 5-phospho-alpha-D-ribose 1-diphosphate</text>
        <dbReference type="Rhea" id="RHEA:25424"/>
        <dbReference type="ChEBI" id="CHEBI:16235"/>
        <dbReference type="ChEBI" id="CHEBI:33019"/>
        <dbReference type="ChEBI" id="CHEBI:58017"/>
        <dbReference type="ChEBI" id="CHEBI:58115"/>
        <dbReference type="EC" id="2.4.2.8"/>
    </reaction>
    <physiologicalReaction direction="right-to-left" evidence="14">
        <dbReference type="Rhea" id="RHEA:25426"/>
    </physiologicalReaction>
</comment>
<comment type="function">
    <text evidence="13">Converts guanine to guanosine monophosphate, and hypoxanthine to inosine monophosphate. Transfers the 5-phosphoribosyl group from 5-phosphoribosylpyrophosphate onto the purine. Plays a central role in the generation of purine nucleotides through the purine salvage pathway.</text>
</comment>
<comment type="subcellular location">
    <subcellularLocation>
        <location evidence="2 16">Cytoplasm</location>
    </subcellularLocation>
</comment>
<evidence type="ECO:0000256" key="3">
    <source>
        <dbReference type="ARBA" id="ARBA00004669"/>
    </source>
</evidence>
<keyword evidence="9 16" id="KW-0479">Metal-binding</keyword>
<dbReference type="SUPFAM" id="SSF53271">
    <property type="entry name" value="PRTase-like"/>
    <property type="match status" value="1"/>
</dbReference>
<dbReference type="PANTHER" id="PTHR43340">
    <property type="entry name" value="HYPOXANTHINE-GUANINE PHOSPHORIBOSYLTRANSFERASE"/>
    <property type="match status" value="1"/>
</dbReference>
<dbReference type="GO" id="GO:0006166">
    <property type="term" value="P:purine ribonucleoside salvage"/>
    <property type="evidence" value="ECO:0007669"/>
    <property type="project" value="UniProtKB-KW"/>
</dbReference>
<evidence type="ECO:0000256" key="5">
    <source>
        <dbReference type="ARBA" id="ARBA00011881"/>
    </source>
</evidence>
<evidence type="ECO:0000259" key="18">
    <source>
        <dbReference type="Pfam" id="PF00156"/>
    </source>
</evidence>
<evidence type="ECO:0000256" key="6">
    <source>
        <dbReference type="ARBA" id="ARBA00022490"/>
    </source>
</evidence>
<organism evidence="19 20">
    <name type="scientific">Strix occidentalis caurina</name>
    <name type="common">northern spotted owl</name>
    <dbReference type="NCBI Taxonomy" id="311401"/>
    <lineage>
        <taxon>Eukaryota</taxon>
        <taxon>Metazoa</taxon>
        <taxon>Chordata</taxon>
        <taxon>Craniata</taxon>
        <taxon>Vertebrata</taxon>
        <taxon>Euteleostomi</taxon>
        <taxon>Archelosauria</taxon>
        <taxon>Archosauria</taxon>
        <taxon>Dinosauria</taxon>
        <taxon>Saurischia</taxon>
        <taxon>Theropoda</taxon>
        <taxon>Coelurosauria</taxon>
        <taxon>Aves</taxon>
        <taxon>Neognathae</taxon>
        <taxon>Neoaves</taxon>
        <taxon>Telluraves</taxon>
        <taxon>Strigiformes</taxon>
        <taxon>Strigidae</taxon>
        <taxon>Strix</taxon>
    </lineage>
</organism>
<dbReference type="InterPro" id="IPR029057">
    <property type="entry name" value="PRTase-like"/>
</dbReference>
<keyword evidence="12 16" id="KW-0460">Magnesium</keyword>
<dbReference type="GO" id="GO:0032263">
    <property type="term" value="P:GMP salvage"/>
    <property type="evidence" value="ECO:0007669"/>
    <property type="project" value="TreeGrafter"/>
</dbReference>
<keyword evidence="11 16" id="KW-0547">Nucleotide-binding</keyword>
<dbReference type="GO" id="GO:0005829">
    <property type="term" value="C:cytosol"/>
    <property type="evidence" value="ECO:0007669"/>
    <property type="project" value="TreeGrafter"/>
</dbReference>
<keyword evidence="20" id="KW-1185">Reference proteome</keyword>
<evidence type="ECO:0000256" key="7">
    <source>
        <dbReference type="ARBA" id="ARBA00022676"/>
    </source>
</evidence>
<dbReference type="GO" id="GO:0032264">
    <property type="term" value="P:IMP salvage"/>
    <property type="evidence" value="ECO:0007669"/>
    <property type="project" value="UniProtKB-UniPathway"/>
</dbReference>
<name>A0A8D0F1X4_STROC</name>
<evidence type="ECO:0000256" key="17">
    <source>
        <dbReference type="SAM" id="SignalP"/>
    </source>
</evidence>
<reference evidence="19" key="1">
    <citation type="submission" date="2025-08" db="UniProtKB">
        <authorList>
            <consortium name="Ensembl"/>
        </authorList>
    </citation>
    <scope>IDENTIFICATION</scope>
</reference>
<evidence type="ECO:0000256" key="16">
    <source>
        <dbReference type="RuleBase" id="RU364099"/>
    </source>
</evidence>
<reference evidence="19" key="2">
    <citation type="submission" date="2025-09" db="UniProtKB">
        <authorList>
            <consortium name="Ensembl"/>
        </authorList>
    </citation>
    <scope>IDENTIFICATION</scope>
</reference>
<dbReference type="FunFam" id="3.40.50.2020:FF:000019">
    <property type="entry name" value="Hypoxanthine phosphoribosyltransferase"/>
    <property type="match status" value="1"/>
</dbReference>
<dbReference type="Gene3D" id="3.40.50.2020">
    <property type="match status" value="1"/>
</dbReference>
<comment type="cofactor">
    <cofactor evidence="1 16">
        <name>Mg(2+)</name>
        <dbReference type="ChEBI" id="CHEBI:18420"/>
    </cofactor>
</comment>
<evidence type="ECO:0000313" key="20">
    <source>
        <dbReference type="Proteomes" id="UP000694551"/>
    </source>
</evidence>
<evidence type="ECO:0000256" key="1">
    <source>
        <dbReference type="ARBA" id="ARBA00001946"/>
    </source>
</evidence>
<dbReference type="InterPro" id="IPR050408">
    <property type="entry name" value="HGPRT"/>
</dbReference>
<keyword evidence="8 16" id="KW-0808">Transferase</keyword>
<dbReference type="GO" id="GO:0006178">
    <property type="term" value="P:guanine salvage"/>
    <property type="evidence" value="ECO:0007669"/>
    <property type="project" value="TreeGrafter"/>
</dbReference>
<dbReference type="Proteomes" id="UP000694551">
    <property type="component" value="Unplaced"/>
</dbReference>
<keyword evidence="17" id="KW-0732">Signal</keyword>
<dbReference type="CDD" id="cd06223">
    <property type="entry name" value="PRTases_typeI"/>
    <property type="match status" value="1"/>
</dbReference>
<proteinExistence type="inferred from homology"/>
<dbReference type="Ensembl" id="ENSSOCT00000010446.1">
    <property type="protein sequence ID" value="ENSSOCP00000010185.1"/>
    <property type="gene ID" value="ENSSOCG00000007714.1"/>
</dbReference>
<evidence type="ECO:0000256" key="8">
    <source>
        <dbReference type="ARBA" id="ARBA00022679"/>
    </source>
</evidence>
<sequence length="217" mass="25111">MALFLLLELFPFHLQIRDEESGYNKNLFCIPKHYEEDLERVFIPHGLILDRTERLARDIMQDMGSHHIVALCVLKGGYKFFADLLDHIKALNQNGDKSVPITVDFVRIKSYCNDSPTEKISIVGEELSTLNGKDVIETGRTMKALLSKLKDNKPKMVKVVSLLVKRTHQSSGYRPDYIGFEIPDKFVVGYALDYNEYFRDLNHICILKEKAKEKYRI</sequence>
<dbReference type="Pfam" id="PF00156">
    <property type="entry name" value="Pribosyltran"/>
    <property type="match status" value="1"/>
</dbReference>
<dbReference type="EC" id="2.4.2.8" evidence="16"/>
<dbReference type="UniPathway" id="UPA00591">
    <property type="reaction ID" value="UER00648"/>
</dbReference>
<dbReference type="GO" id="GO:0004422">
    <property type="term" value="F:hypoxanthine phosphoribosyltransferase activity"/>
    <property type="evidence" value="ECO:0007669"/>
    <property type="project" value="InterPro"/>
</dbReference>
<evidence type="ECO:0000313" key="19">
    <source>
        <dbReference type="Ensembl" id="ENSSOCP00000010185.1"/>
    </source>
</evidence>
<feature type="signal peptide" evidence="17">
    <location>
        <begin position="1"/>
        <end position="15"/>
    </location>
</feature>
<keyword evidence="6 16" id="KW-0963">Cytoplasm</keyword>
<protein>
    <recommendedName>
        <fullName evidence="16">Hypoxanthine phosphoribosyltransferase</fullName>
        <ecNumber evidence="16">2.4.2.8</ecNumber>
    </recommendedName>
</protein>
<comment type="catalytic activity">
    <reaction evidence="15">
        <text>IMP + diphosphate = hypoxanthine + 5-phospho-alpha-D-ribose 1-diphosphate</text>
        <dbReference type="Rhea" id="RHEA:17973"/>
        <dbReference type="ChEBI" id="CHEBI:17368"/>
        <dbReference type="ChEBI" id="CHEBI:33019"/>
        <dbReference type="ChEBI" id="CHEBI:58017"/>
        <dbReference type="ChEBI" id="CHEBI:58053"/>
        <dbReference type="EC" id="2.4.2.8"/>
    </reaction>
    <physiologicalReaction direction="right-to-left" evidence="15">
        <dbReference type="Rhea" id="RHEA:17975"/>
    </physiologicalReaction>
</comment>
<feature type="domain" description="Phosphoribosyltransferase" evidence="18">
    <location>
        <begin position="47"/>
        <end position="194"/>
    </location>
</feature>
<dbReference type="InterPro" id="IPR005904">
    <property type="entry name" value="Hxn_phspho_trans"/>
</dbReference>
<keyword evidence="10 16" id="KW-0660">Purine salvage</keyword>
<evidence type="ECO:0000256" key="14">
    <source>
        <dbReference type="ARBA" id="ARBA00048811"/>
    </source>
</evidence>
<comment type="similarity">
    <text evidence="4 16">Belongs to the purine/pyrimidine phosphoribosyltransferase family.</text>
</comment>
<evidence type="ECO:0000256" key="4">
    <source>
        <dbReference type="ARBA" id="ARBA00008391"/>
    </source>
</evidence>
<evidence type="ECO:0000256" key="9">
    <source>
        <dbReference type="ARBA" id="ARBA00022723"/>
    </source>
</evidence>
<evidence type="ECO:0000256" key="2">
    <source>
        <dbReference type="ARBA" id="ARBA00004496"/>
    </source>
</evidence>
<keyword evidence="7 16" id="KW-0328">Glycosyltransferase</keyword>
<evidence type="ECO:0000256" key="13">
    <source>
        <dbReference type="ARBA" id="ARBA00025301"/>
    </source>
</evidence>
<accession>A0A8D0F1X4</accession>
<dbReference type="GO" id="GO:0046100">
    <property type="term" value="P:hypoxanthine metabolic process"/>
    <property type="evidence" value="ECO:0007669"/>
    <property type="project" value="TreeGrafter"/>
</dbReference>
<feature type="chain" id="PRO_5034206575" description="Hypoxanthine phosphoribosyltransferase" evidence="17">
    <location>
        <begin position="16"/>
        <end position="217"/>
    </location>
</feature>
<dbReference type="GO" id="GO:0000166">
    <property type="term" value="F:nucleotide binding"/>
    <property type="evidence" value="ECO:0007669"/>
    <property type="project" value="UniProtKB-KW"/>
</dbReference>
<comment type="subunit">
    <text evidence="5">Homotetramer.</text>
</comment>
<evidence type="ECO:0000256" key="15">
    <source>
        <dbReference type="ARBA" id="ARBA00049402"/>
    </source>
</evidence>
<dbReference type="GO" id="GO:0000287">
    <property type="term" value="F:magnesium ion binding"/>
    <property type="evidence" value="ECO:0007669"/>
    <property type="project" value="TreeGrafter"/>
</dbReference>
<dbReference type="AlphaFoldDB" id="A0A8D0F1X4"/>